<organism evidence="1 2">
    <name type="scientific">Qipengyuania psychrotolerans</name>
    <dbReference type="NCBI Taxonomy" id="2867238"/>
    <lineage>
        <taxon>Bacteria</taxon>
        <taxon>Pseudomonadati</taxon>
        <taxon>Pseudomonadota</taxon>
        <taxon>Alphaproteobacteria</taxon>
        <taxon>Sphingomonadales</taxon>
        <taxon>Erythrobacteraceae</taxon>
        <taxon>Qipengyuania</taxon>
    </lineage>
</organism>
<proteinExistence type="predicted"/>
<accession>A0ABX8ZC84</accession>
<dbReference type="Pfam" id="PF09650">
    <property type="entry name" value="PHA_gran_rgn"/>
    <property type="match status" value="1"/>
</dbReference>
<evidence type="ECO:0000313" key="2">
    <source>
        <dbReference type="Proteomes" id="UP000824280"/>
    </source>
</evidence>
<dbReference type="InterPro" id="IPR013433">
    <property type="entry name" value="PHA_gran_rgn"/>
</dbReference>
<dbReference type="RefSeq" id="WP_221422160.1">
    <property type="nucleotide sequence ID" value="NZ_CP081297.1"/>
</dbReference>
<protein>
    <submittedName>
        <fullName evidence="1">Polyhydroxyalkanoic acid system family protein</fullName>
    </submittedName>
</protein>
<gene>
    <name evidence="1" type="ORF">K3166_10390</name>
</gene>
<keyword evidence="2" id="KW-1185">Reference proteome</keyword>
<sequence length="102" mass="11190">MRVPIKHNLTKDEVRHRLRSRSHEISDAVPGGAADVQVAWPDEDTMSVGVVTMGQTLQSRVLIEDTQVVFEVDLPAALSFVEPMIKSAIRSKGEKLLSAPKA</sequence>
<name>A0ABX8ZC84_9SPHN</name>
<reference evidence="1 2" key="1">
    <citation type="submission" date="2021-08" db="EMBL/GenBank/DDBJ databases">
        <title>Comparative Genomics Analysis of the Genus Qipengyuania Reveals Extensive Genetic Diversity and Metabolic Versatility, Including the Description of Fifteen Novel Species.</title>
        <authorList>
            <person name="Liu Y."/>
        </authorList>
    </citation>
    <scope>NUCLEOTIDE SEQUENCE [LARGE SCALE GENOMIC DNA]</scope>
    <source>
        <strain evidence="1 2">1XM2-8</strain>
    </source>
</reference>
<evidence type="ECO:0000313" key="1">
    <source>
        <dbReference type="EMBL" id="QZD86616.1"/>
    </source>
</evidence>
<dbReference type="Proteomes" id="UP000824280">
    <property type="component" value="Chromosome"/>
</dbReference>
<dbReference type="EMBL" id="CP081297">
    <property type="protein sequence ID" value="QZD86616.1"/>
    <property type="molecule type" value="Genomic_DNA"/>
</dbReference>